<name>A0A1L9S659_9EURO</name>
<evidence type="ECO:0008006" key="7">
    <source>
        <dbReference type="Google" id="ProtNLM"/>
    </source>
</evidence>
<dbReference type="RefSeq" id="XP_022577174.1">
    <property type="nucleotide sequence ID" value="XM_022721411.1"/>
</dbReference>
<dbReference type="EMBL" id="KV878357">
    <property type="protein sequence ID" value="OJJ42664.1"/>
    <property type="molecule type" value="Genomic_DNA"/>
</dbReference>
<dbReference type="GeneID" id="34607876"/>
<evidence type="ECO:0000313" key="5">
    <source>
        <dbReference type="EMBL" id="OJJ42664.1"/>
    </source>
</evidence>
<protein>
    <recommendedName>
        <fullName evidence="7">Ras-GEF domain-containing protein</fullName>
    </recommendedName>
</protein>
<feature type="domain" description="N-terminal Ras-GEF" evidence="4">
    <location>
        <begin position="16"/>
        <end position="137"/>
    </location>
</feature>
<dbReference type="InterPro" id="IPR000651">
    <property type="entry name" value="Ras-like_Gua-exchang_fac_N"/>
</dbReference>
<dbReference type="Gene3D" id="1.20.870.10">
    <property type="entry name" value="Son of sevenless (SoS) protein Chain: S domain 1"/>
    <property type="match status" value="1"/>
</dbReference>
<dbReference type="GO" id="GO:0005085">
    <property type="term" value="F:guanyl-nucleotide exchange factor activity"/>
    <property type="evidence" value="ECO:0007669"/>
    <property type="project" value="UniProtKB-KW"/>
</dbReference>
<dbReference type="SMART" id="SM00229">
    <property type="entry name" value="RasGEFN"/>
    <property type="match status" value="1"/>
</dbReference>
<dbReference type="VEuPathDB" id="FungiDB:ASPZODRAFT_124995"/>
<dbReference type="InterPro" id="IPR001895">
    <property type="entry name" value="RASGEF_cat_dom"/>
</dbReference>
<keyword evidence="6" id="KW-1185">Reference proteome</keyword>
<evidence type="ECO:0000259" key="3">
    <source>
        <dbReference type="PROSITE" id="PS50009"/>
    </source>
</evidence>
<evidence type="ECO:0000259" key="4">
    <source>
        <dbReference type="PROSITE" id="PS50212"/>
    </source>
</evidence>
<gene>
    <name evidence="5" type="ORF">ASPZODRAFT_124995</name>
</gene>
<feature type="domain" description="Ras-GEF" evidence="3">
    <location>
        <begin position="175"/>
        <end position="406"/>
    </location>
</feature>
<dbReference type="PROSITE" id="PS50212">
    <property type="entry name" value="RASGEF_NTER"/>
    <property type="match status" value="1"/>
</dbReference>
<sequence>MDEKTDSLEGRIVYDENEAVKAGSLPALVGHLTRHDRLDAAFNRTFFMLYTYFTTTAELLDLLIARFDQSPAQPLVRFRVINVLKQWLENFWPDAAAAAAADEAALLLKVQSFAQRAMAVIDTNATQQVLGLIQRRRAGFVVPRKISRPSISATPPKPILPRKLKLDKPQFIKMDPLELARQLTILEAHMFNKLQPDNFLHKNFQKKNEPNNQIRPLIRYSNQLSNWVGSLILAEPDLKKRAGVIGHLVNVATSLYELQNYSSVVSILSGLESAPIYRLVRTWAMVTERACNSLRPLQALISSTQNYQTYRDKLQSTVPPCIPFLGVFLKDITFIEDGNPALTPDNLINFQKYTLLAATLHDIQRLKETPYCLQPVPELQDYLAGQLQCAVDLHDLWDRSCELERQGRGDENRPRGVYTPTGGMTASMVVACMILDD</sequence>
<dbReference type="OrthoDB" id="546434at2759"/>
<evidence type="ECO:0000256" key="2">
    <source>
        <dbReference type="PROSITE-ProRule" id="PRU00168"/>
    </source>
</evidence>
<evidence type="ECO:0000256" key="1">
    <source>
        <dbReference type="ARBA" id="ARBA00022658"/>
    </source>
</evidence>
<dbReference type="Proteomes" id="UP000184188">
    <property type="component" value="Unassembled WGS sequence"/>
</dbReference>
<dbReference type="CDD" id="cd00155">
    <property type="entry name" value="RasGEF"/>
    <property type="match status" value="1"/>
</dbReference>
<dbReference type="Pfam" id="PF00618">
    <property type="entry name" value="RasGEF_N"/>
    <property type="match status" value="1"/>
</dbReference>
<proteinExistence type="predicted"/>
<evidence type="ECO:0000313" key="6">
    <source>
        <dbReference type="Proteomes" id="UP000184188"/>
    </source>
</evidence>
<dbReference type="SUPFAM" id="SSF48366">
    <property type="entry name" value="Ras GEF"/>
    <property type="match status" value="1"/>
</dbReference>
<dbReference type="GO" id="GO:0007265">
    <property type="term" value="P:Ras protein signal transduction"/>
    <property type="evidence" value="ECO:0007669"/>
    <property type="project" value="TreeGrafter"/>
</dbReference>
<dbReference type="Pfam" id="PF00617">
    <property type="entry name" value="RasGEF"/>
    <property type="match status" value="1"/>
</dbReference>
<dbReference type="Gene3D" id="1.10.840.10">
    <property type="entry name" value="Ras guanine-nucleotide exchange factors catalytic domain"/>
    <property type="match status" value="1"/>
</dbReference>
<organism evidence="5 6">
    <name type="scientific">Penicilliopsis zonata CBS 506.65</name>
    <dbReference type="NCBI Taxonomy" id="1073090"/>
    <lineage>
        <taxon>Eukaryota</taxon>
        <taxon>Fungi</taxon>
        <taxon>Dikarya</taxon>
        <taxon>Ascomycota</taxon>
        <taxon>Pezizomycotina</taxon>
        <taxon>Eurotiomycetes</taxon>
        <taxon>Eurotiomycetidae</taxon>
        <taxon>Eurotiales</taxon>
        <taxon>Aspergillaceae</taxon>
        <taxon>Penicilliopsis</taxon>
    </lineage>
</organism>
<dbReference type="SMART" id="SM00147">
    <property type="entry name" value="RasGEF"/>
    <property type="match status" value="1"/>
</dbReference>
<keyword evidence="1 2" id="KW-0344">Guanine-nucleotide releasing factor</keyword>
<dbReference type="InterPro" id="IPR023578">
    <property type="entry name" value="Ras_GEF_dom_sf"/>
</dbReference>
<dbReference type="PROSITE" id="PS00720">
    <property type="entry name" value="RASGEF"/>
    <property type="match status" value="1"/>
</dbReference>
<reference evidence="6" key="1">
    <citation type="journal article" date="2017" name="Genome Biol.">
        <title>Comparative genomics reveals high biological diversity and specific adaptations in the industrially and medically important fungal genus Aspergillus.</title>
        <authorList>
            <person name="de Vries R.P."/>
            <person name="Riley R."/>
            <person name="Wiebenga A."/>
            <person name="Aguilar-Osorio G."/>
            <person name="Amillis S."/>
            <person name="Uchima C.A."/>
            <person name="Anderluh G."/>
            <person name="Asadollahi M."/>
            <person name="Askin M."/>
            <person name="Barry K."/>
            <person name="Battaglia E."/>
            <person name="Bayram O."/>
            <person name="Benocci T."/>
            <person name="Braus-Stromeyer S.A."/>
            <person name="Caldana C."/>
            <person name="Canovas D."/>
            <person name="Cerqueira G.C."/>
            <person name="Chen F."/>
            <person name="Chen W."/>
            <person name="Choi C."/>
            <person name="Clum A."/>
            <person name="Dos Santos R.A."/>
            <person name="Damasio A.R."/>
            <person name="Diallinas G."/>
            <person name="Emri T."/>
            <person name="Fekete E."/>
            <person name="Flipphi M."/>
            <person name="Freyberg S."/>
            <person name="Gallo A."/>
            <person name="Gournas C."/>
            <person name="Habgood R."/>
            <person name="Hainaut M."/>
            <person name="Harispe M.L."/>
            <person name="Henrissat B."/>
            <person name="Hilden K.S."/>
            <person name="Hope R."/>
            <person name="Hossain A."/>
            <person name="Karabika E."/>
            <person name="Karaffa L."/>
            <person name="Karanyi Z."/>
            <person name="Krasevec N."/>
            <person name="Kuo A."/>
            <person name="Kusch H."/>
            <person name="LaButti K."/>
            <person name="Lagendijk E.L."/>
            <person name="Lapidus A."/>
            <person name="Levasseur A."/>
            <person name="Lindquist E."/>
            <person name="Lipzen A."/>
            <person name="Logrieco A.F."/>
            <person name="MacCabe A."/>
            <person name="Maekelae M.R."/>
            <person name="Malavazi I."/>
            <person name="Melin P."/>
            <person name="Meyer V."/>
            <person name="Mielnichuk N."/>
            <person name="Miskei M."/>
            <person name="Molnar A.P."/>
            <person name="Mule G."/>
            <person name="Ngan C.Y."/>
            <person name="Orejas M."/>
            <person name="Orosz E."/>
            <person name="Ouedraogo J.P."/>
            <person name="Overkamp K.M."/>
            <person name="Park H.-S."/>
            <person name="Perrone G."/>
            <person name="Piumi F."/>
            <person name="Punt P.J."/>
            <person name="Ram A.F."/>
            <person name="Ramon A."/>
            <person name="Rauscher S."/>
            <person name="Record E."/>
            <person name="Riano-Pachon D.M."/>
            <person name="Robert V."/>
            <person name="Roehrig J."/>
            <person name="Ruller R."/>
            <person name="Salamov A."/>
            <person name="Salih N.S."/>
            <person name="Samson R.A."/>
            <person name="Sandor E."/>
            <person name="Sanguinetti M."/>
            <person name="Schuetze T."/>
            <person name="Sepcic K."/>
            <person name="Shelest E."/>
            <person name="Sherlock G."/>
            <person name="Sophianopoulou V."/>
            <person name="Squina F.M."/>
            <person name="Sun H."/>
            <person name="Susca A."/>
            <person name="Todd R.B."/>
            <person name="Tsang A."/>
            <person name="Unkles S.E."/>
            <person name="van de Wiele N."/>
            <person name="van Rossen-Uffink D."/>
            <person name="Oliveira J.V."/>
            <person name="Vesth T.C."/>
            <person name="Visser J."/>
            <person name="Yu J.-H."/>
            <person name="Zhou M."/>
            <person name="Andersen M.R."/>
            <person name="Archer D.B."/>
            <person name="Baker S.E."/>
            <person name="Benoit I."/>
            <person name="Brakhage A.A."/>
            <person name="Braus G.H."/>
            <person name="Fischer R."/>
            <person name="Frisvad J.C."/>
            <person name="Goldman G.H."/>
            <person name="Houbraken J."/>
            <person name="Oakley B."/>
            <person name="Pocsi I."/>
            <person name="Scazzocchio C."/>
            <person name="Seiboth B."/>
            <person name="vanKuyk P.A."/>
            <person name="Wortman J."/>
            <person name="Dyer P.S."/>
            <person name="Grigoriev I.V."/>
        </authorList>
    </citation>
    <scope>NUCLEOTIDE SEQUENCE [LARGE SCALE GENOMIC DNA]</scope>
    <source>
        <strain evidence="6">CBS 506.65</strain>
    </source>
</reference>
<dbReference type="InterPro" id="IPR019804">
    <property type="entry name" value="Ras_G-nucl-exch_fac_CS"/>
</dbReference>
<dbReference type="PANTHER" id="PTHR23113:SF368">
    <property type="entry name" value="CELL DIVISION CONTROL PROTEIN 25"/>
    <property type="match status" value="1"/>
</dbReference>
<dbReference type="InterPro" id="IPR008937">
    <property type="entry name" value="Ras-like_GEF"/>
</dbReference>
<dbReference type="AlphaFoldDB" id="A0A1L9S659"/>
<dbReference type="GO" id="GO:0005886">
    <property type="term" value="C:plasma membrane"/>
    <property type="evidence" value="ECO:0007669"/>
    <property type="project" value="TreeGrafter"/>
</dbReference>
<dbReference type="InterPro" id="IPR036964">
    <property type="entry name" value="RASGEF_cat_dom_sf"/>
</dbReference>
<dbReference type="STRING" id="1073090.A0A1L9S659"/>
<dbReference type="PANTHER" id="PTHR23113">
    <property type="entry name" value="GUANINE NUCLEOTIDE EXCHANGE FACTOR"/>
    <property type="match status" value="1"/>
</dbReference>
<dbReference type="CDD" id="cd06224">
    <property type="entry name" value="REM"/>
    <property type="match status" value="1"/>
</dbReference>
<accession>A0A1L9S659</accession>
<dbReference type="PROSITE" id="PS50009">
    <property type="entry name" value="RASGEF_CAT"/>
    <property type="match status" value="1"/>
</dbReference>